<dbReference type="SUPFAM" id="SSF56529">
    <property type="entry name" value="FAH"/>
    <property type="match status" value="1"/>
</dbReference>
<evidence type="ECO:0000313" key="3">
    <source>
        <dbReference type="EMBL" id="OAV61236.1"/>
    </source>
</evidence>
<dbReference type="AlphaFoldDB" id="A0A1B7M029"/>
<dbReference type="Proteomes" id="UP000078292">
    <property type="component" value="Unassembled WGS sequence"/>
</dbReference>
<sequence length="261" mass="29187">MLDHETHVKIADELHQANIDRKPVPLLTKRYPEMVIEDSYAIQKIWADRQIESGRRKVGHKIGLTSKAMQAATGIDEPDYGVIFDDQVFESGHVFEWKKYTHPRIEIELAFVLKDDIRGPNANIFDVLRATEYVTPALEVLDAHIEMEGRTITDTISDNAALGAMVLGGKPVKPDDVDLHWLGGALYRNQEIIETGMSAGILGHPANGVHWLANRLSGHDDYLEAGEIILAGSFTRYMWVYEGDTVYADFGPLGSISVQFE</sequence>
<dbReference type="InterPro" id="IPR011234">
    <property type="entry name" value="Fumarylacetoacetase-like_C"/>
</dbReference>
<accession>A0A1B7M029</accession>
<dbReference type="PANTHER" id="PTHR30143">
    <property type="entry name" value="ACID HYDRATASE"/>
    <property type="match status" value="1"/>
</dbReference>
<dbReference type="GO" id="GO:0005737">
    <property type="term" value="C:cytoplasm"/>
    <property type="evidence" value="ECO:0007669"/>
    <property type="project" value="TreeGrafter"/>
</dbReference>
<dbReference type="InterPro" id="IPR036663">
    <property type="entry name" value="Fumarylacetoacetase_C_sf"/>
</dbReference>
<reference evidence="3 4" key="1">
    <citation type="submission" date="2016-04" db="EMBL/GenBank/DDBJ databases">
        <title>First whole genome shotgun sequence of the bacterium Enteractinococcus sp. strain UASWS1574.</title>
        <authorList>
            <person name="Crovadore J."/>
            <person name="Chablais R."/>
            <person name="Lefort F."/>
        </authorList>
    </citation>
    <scope>NUCLEOTIDE SEQUENCE [LARGE SCALE GENOMIC DNA]</scope>
    <source>
        <strain evidence="3 4">UASWS1574</strain>
    </source>
</reference>
<keyword evidence="1" id="KW-0456">Lyase</keyword>
<gene>
    <name evidence="3" type="ORF">A6F49_09720</name>
</gene>
<dbReference type="OrthoDB" id="9792137at2"/>
<dbReference type="RefSeq" id="WP_043057726.1">
    <property type="nucleotide sequence ID" value="NZ_LXEY01000017.1"/>
</dbReference>
<organism evidence="3 4">
    <name type="scientific">Enteractinococcus helveticum</name>
    <dbReference type="NCBI Taxonomy" id="1837282"/>
    <lineage>
        <taxon>Bacteria</taxon>
        <taxon>Bacillati</taxon>
        <taxon>Actinomycetota</taxon>
        <taxon>Actinomycetes</taxon>
        <taxon>Micrococcales</taxon>
        <taxon>Micrococcaceae</taxon>
    </lineage>
</organism>
<evidence type="ECO:0000256" key="1">
    <source>
        <dbReference type="ARBA" id="ARBA00023239"/>
    </source>
</evidence>
<dbReference type="InterPro" id="IPR050772">
    <property type="entry name" value="Hydratase-Decarb/MhpD_sf"/>
</dbReference>
<dbReference type="PANTHER" id="PTHR30143:SF0">
    <property type="entry name" value="2-KETO-4-PENTENOATE HYDRATASE"/>
    <property type="match status" value="1"/>
</dbReference>
<feature type="domain" description="Fumarylacetoacetase-like C-terminal" evidence="2">
    <location>
        <begin position="92"/>
        <end position="258"/>
    </location>
</feature>
<dbReference type="EMBL" id="LXEY01000017">
    <property type="protein sequence ID" value="OAV61236.1"/>
    <property type="molecule type" value="Genomic_DNA"/>
</dbReference>
<keyword evidence="4" id="KW-1185">Reference proteome</keyword>
<dbReference type="STRING" id="1837282.A6F49_09720"/>
<proteinExistence type="predicted"/>
<evidence type="ECO:0000259" key="2">
    <source>
        <dbReference type="Pfam" id="PF01557"/>
    </source>
</evidence>
<dbReference type="Pfam" id="PF01557">
    <property type="entry name" value="FAA_hydrolase"/>
    <property type="match status" value="1"/>
</dbReference>
<dbReference type="GO" id="GO:0008684">
    <property type="term" value="F:2-oxopent-4-enoate hydratase activity"/>
    <property type="evidence" value="ECO:0007669"/>
    <property type="project" value="TreeGrafter"/>
</dbReference>
<evidence type="ECO:0000313" key="4">
    <source>
        <dbReference type="Proteomes" id="UP000078292"/>
    </source>
</evidence>
<dbReference type="Gene3D" id="3.90.850.10">
    <property type="entry name" value="Fumarylacetoacetase-like, C-terminal domain"/>
    <property type="match status" value="1"/>
</dbReference>
<name>A0A1B7M029_9MICC</name>
<comment type="caution">
    <text evidence="3">The sequence shown here is derived from an EMBL/GenBank/DDBJ whole genome shotgun (WGS) entry which is preliminary data.</text>
</comment>
<protein>
    <submittedName>
        <fullName evidence="3">2-oxo-hepta-3-ene-1,7-dioate hydratase</fullName>
    </submittedName>
</protein>